<dbReference type="PIRSF" id="PIRSF004846">
    <property type="entry name" value="ModA"/>
    <property type="match status" value="1"/>
</dbReference>
<protein>
    <submittedName>
        <fullName evidence="7">Molybdate ABC transporter substrate-binding protein</fullName>
    </submittedName>
</protein>
<dbReference type="FunFam" id="3.40.190.10:FF:000035">
    <property type="entry name" value="Molybdate ABC transporter substrate-binding protein"/>
    <property type="match status" value="1"/>
</dbReference>
<dbReference type="NCBIfam" id="TIGR01256">
    <property type="entry name" value="modA"/>
    <property type="match status" value="1"/>
</dbReference>
<feature type="binding site" evidence="5">
    <location>
        <position position="140"/>
    </location>
    <ligand>
        <name>molybdate</name>
        <dbReference type="ChEBI" id="CHEBI:36264"/>
    </ligand>
</feature>
<feature type="chain" id="PRO_5039424078" evidence="6">
    <location>
        <begin position="21"/>
        <end position="250"/>
    </location>
</feature>
<dbReference type="Gene3D" id="3.40.190.10">
    <property type="entry name" value="Periplasmic binding protein-like II"/>
    <property type="match status" value="2"/>
</dbReference>
<name>A0A7X2S536_9BACI</name>
<dbReference type="GO" id="GO:0046872">
    <property type="term" value="F:metal ion binding"/>
    <property type="evidence" value="ECO:0007669"/>
    <property type="project" value="UniProtKB-KW"/>
</dbReference>
<evidence type="ECO:0000256" key="1">
    <source>
        <dbReference type="ARBA" id="ARBA00009175"/>
    </source>
</evidence>
<comment type="similarity">
    <text evidence="1">Belongs to the bacterial solute-binding protein ModA family.</text>
</comment>
<dbReference type="Proteomes" id="UP000434639">
    <property type="component" value="Unassembled WGS sequence"/>
</dbReference>
<sequence>MSKIPIILLWFVLLTAGCSAAESKEKELTVSAAASLQDALKEIRTSFEKEHPAIHIQFNFGSSGALQQQISQGAPADLYISAAEEQFDRLVQQGLMLDKGTILAGNELVLAVPKDSPIQSFQDLSKAKRISIGTPETVPAGRYAKESLENQNVWSAAEEKIVYAKDVRQVLTYVETGNVDAGIVYKTDVLSTSNMEIADTAGQKTHSPILYPAGIVKNTAHLREAKLFYTFLQSDSSKRILEEYGFKGLN</sequence>
<feature type="binding site" evidence="5">
    <location>
        <position position="35"/>
    </location>
    <ligand>
        <name>molybdate</name>
        <dbReference type="ChEBI" id="CHEBI:36264"/>
    </ligand>
</feature>
<keyword evidence="2 5" id="KW-0500">Molybdenum</keyword>
<proteinExistence type="inferred from homology"/>
<feature type="signal peptide" evidence="6">
    <location>
        <begin position="1"/>
        <end position="20"/>
    </location>
</feature>
<dbReference type="PANTHER" id="PTHR30632">
    <property type="entry name" value="MOLYBDATE-BINDING PERIPLASMIC PROTEIN"/>
    <property type="match status" value="1"/>
</dbReference>
<feature type="binding site" evidence="5">
    <location>
        <position position="185"/>
    </location>
    <ligand>
        <name>molybdate</name>
        <dbReference type="ChEBI" id="CHEBI:36264"/>
    </ligand>
</feature>
<keyword evidence="4 6" id="KW-0732">Signal</keyword>
<reference evidence="7 8" key="1">
    <citation type="journal article" date="2017" name="Int. J. Syst. Evol. Microbiol.">
        <title>Bacillus mangrovi sp. nov., isolated from a sediment sample from a mangrove forest.</title>
        <authorList>
            <person name="Gupta V."/>
            <person name="Singh P.K."/>
            <person name="Korpole S."/>
            <person name="Tanuku N.R.S."/>
            <person name="Pinnaka A.K."/>
        </authorList>
    </citation>
    <scope>NUCLEOTIDE SEQUENCE [LARGE SCALE GENOMIC DNA]</scope>
    <source>
        <strain evidence="7 8">KCTC 33872</strain>
    </source>
</reference>
<evidence type="ECO:0000256" key="4">
    <source>
        <dbReference type="ARBA" id="ARBA00022729"/>
    </source>
</evidence>
<dbReference type="Pfam" id="PF13531">
    <property type="entry name" value="SBP_bac_11"/>
    <property type="match status" value="1"/>
</dbReference>
<feature type="binding site" evidence="5">
    <location>
        <position position="63"/>
    </location>
    <ligand>
        <name>molybdate</name>
        <dbReference type="ChEBI" id="CHEBI:36264"/>
    </ligand>
</feature>
<dbReference type="GO" id="GO:1901359">
    <property type="term" value="F:tungstate binding"/>
    <property type="evidence" value="ECO:0007669"/>
    <property type="project" value="UniProtKB-ARBA"/>
</dbReference>
<dbReference type="OrthoDB" id="9785015at2"/>
<evidence type="ECO:0000256" key="3">
    <source>
        <dbReference type="ARBA" id="ARBA00022723"/>
    </source>
</evidence>
<feature type="binding site" evidence="5">
    <location>
        <position position="167"/>
    </location>
    <ligand>
        <name>molybdate</name>
        <dbReference type="ChEBI" id="CHEBI:36264"/>
    </ligand>
</feature>
<dbReference type="CDD" id="cd13537">
    <property type="entry name" value="PBP2_YvgL_like"/>
    <property type="match status" value="1"/>
</dbReference>
<keyword evidence="8" id="KW-1185">Reference proteome</keyword>
<evidence type="ECO:0000313" key="8">
    <source>
        <dbReference type="Proteomes" id="UP000434639"/>
    </source>
</evidence>
<dbReference type="EMBL" id="WMIB01000006">
    <property type="protein sequence ID" value="MTH53410.1"/>
    <property type="molecule type" value="Genomic_DNA"/>
</dbReference>
<dbReference type="AlphaFoldDB" id="A0A7X2S536"/>
<organism evidence="7 8">
    <name type="scientific">Metabacillus mangrovi</name>
    <dbReference type="NCBI Taxonomy" id="1491830"/>
    <lineage>
        <taxon>Bacteria</taxon>
        <taxon>Bacillati</taxon>
        <taxon>Bacillota</taxon>
        <taxon>Bacilli</taxon>
        <taxon>Bacillales</taxon>
        <taxon>Bacillaceae</taxon>
        <taxon>Metabacillus</taxon>
    </lineage>
</organism>
<dbReference type="InterPro" id="IPR005950">
    <property type="entry name" value="ModA"/>
</dbReference>
<keyword evidence="3 5" id="KW-0479">Metal-binding</keyword>
<dbReference type="RefSeq" id="WP_155111942.1">
    <property type="nucleotide sequence ID" value="NZ_WMIB01000006.1"/>
</dbReference>
<comment type="caution">
    <text evidence="7">The sequence shown here is derived from an EMBL/GenBank/DDBJ whole genome shotgun (WGS) entry which is preliminary data.</text>
</comment>
<evidence type="ECO:0000256" key="2">
    <source>
        <dbReference type="ARBA" id="ARBA00022505"/>
    </source>
</evidence>
<evidence type="ECO:0000256" key="6">
    <source>
        <dbReference type="SAM" id="SignalP"/>
    </source>
</evidence>
<gene>
    <name evidence="7" type="primary">modA</name>
    <name evidence="7" type="ORF">GKZ89_08270</name>
</gene>
<dbReference type="PANTHER" id="PTHR30632:SF0">
    <property type="entry name" value="SULFATE-BINDING PROTEIN"/>
    <property type="match status" value="1"/>
</dbReference>
<dbReference type="PROSITE" id="PS51257">
    <property type="entry name" value="PROKAR_LIPOPROTEIN"/>
    <property type="match status" value="1"/>
</dbReference>
<evidence type="ECO:0000313" key="7">
    <source>
        <dbReference type="EMBL" id="MTH53410.1"/>
    </source>
</evidence>
<dbReference type="GO" id="GO:0015689">
    <property type="term" value="P:molybdate ion transport"/>
    <property type="evidence" value="ECO:0007669"/>
    <property type="project" value="InterPro"/>
</dbReference>
<dbReference type="InterPro" id="IPR041879">
    <property type="entry name" value="YvgL-like_PBP2"/>
</dbReference>
<dbReference type="GO" id="GO:0030973">
    <property type="term" value="F:molybdate ion binding"/>
    <property type="evidence" value="ECO:0007669"/>
    <property type="project" value="TreeGrafter"/>
</dbReference>
<dbReference type="InterPro" id="IPR050682">
    <property type="entry name" value="ModA/WtpA"/>
</dbReference>
<dbReference type="SUPFAM" id="SSF53850">
    <property type="entry name" value="Periplasmic binding protein-like II"/>
    <property type="match status" value="1"/>
</dbReference>
<accession>A0A7X2S536</accession>
<evidence type="ECO:0000256" key="5">
    <source>
        <dbReference type="PIRSR" id="PIRSR004846-1"/>
    </source>
</evidence>